<dbReference type="GO" id="GO:0004639">
    <property type="term" value="F:phosphoribosylaminoimidazolesuccinocarboxamide synthase activity"/>
    <property type="evidence" value="ECO:0007669"/>
    <property type="project" value="UniProtKB-UniRule"/>
</dbReference>
<dbReference type="RefSeq" id="WP_077536061.1">
    <property type="nucleotide sequence ID" value="NZ_CANLYY010000042.1"/>
</dbReference>
<sequence>MTSYKVLDVNDDLPIRTKGEVHSGKVRSVYWLTDEDSARLIKEKGYKVPAGTELAIMVISDRISAFDCIWQGENGLNGVPGKGIALNTVASHWFKLFDKAGLAGNHIVDIPHPYVWIVRKASTVKVEAIARQYITGSMWRDYAKGVRNFCGIDLPEGLKANQKLDNVLITPSTKGIIEGVADIPAVDDVNITRANITNNLDVFNFKSADDVTKYEKLLVEGFKLISDELAKLAQIFVDTKFEFGYVEDLNGTQQLIYIDEVGTPDSSRIWDEASYSEGKIVENSKEGFRQLLINNVPESDVLLNKDRMGEREQLAKDYILPESVMLEVSNTYVGIASKVVGEEIVIPEDPRKEVIAILDNDYGLIVKK</sequence>
<comment type="similarity">
    <text evidence="2 8">Belongs to the SAICAR synthetase family.</text>
</comment>
<dbReference type="Gene3D" id="3.30.200.20">
    <property type="entry name" value="Phosphorylase Kinase, domain 1"/>
    <property type="match status" value="1"/>
</dbReference>
<comment type="pathway">
    <text evidence="1 8">Purine metabolism; IMP biosynthesis via de novo pathway; 5-amino-1-(5-phospho-D-ribosyl)imidazole-4-carboxamide from 5-amino-1-(5-phospho-D-ribosyl)imidazole-4-carboxylate: step 1/2.</text>
</comment>
<gene>
    <name evidence="8" type="primary">purC</name>
    <name evidence="10" type="ORF">B0W48_05915</name>
</gene>
<name>A0A1Q2GWA5_9GAMM</name>
<dbReference type="Gene3D" id="3.30.470.20">
    <property type="entry name" value="ATP-grasp fold, B domain"/>
    <property type="match status" value="1"/>
</dbReference>
<evidence type="ECO:0000256" key="4">
    <source>
        <dbReference type="ARBA" id="ARBA00022741"/>
    </source>
</evidence>
<keyword evidence="6 8" id="KW-0067">ATP-binding</keyword>
<dbReference type="AlphaFoldDB" id="A0A1Q2GWA5"/>
<evidence type="ECO:0000256" key="2">
    <source>
        <dbReference type="ARBA" id="ARBA00010190"/>
    </source>
</evidence>
<dbReference type="GO" id="GO:0005524">
    <property type="term" value="F:ATP binding"/>
    <property type="evidence" value="ECO:0007669"/>
    <property type="project" value="UniProtKB-KW"/>
</dbReference>
<dbReference type="STRING" id="247523.B0W48_05915"/>
<organism evidence="10 11">
    <name type="scientific">Pseudoalteromonas aliena</name>
    <dbReference type="NCBI Taxonomy" id="247523"/>
    <lineage>
        <taxon>Bacteria</taxon>
        <taxon>Pseudomonadati</taxon>
        <taxon>Pseudomonadota</taxon>
        <taxon>Gammaproteobacteria</taxon>
        <taxon>Alteromonadales</taxon>
        <taxon>Pseudoalteromonadaceae</taxon>
        <taxon>Pseudoalteromonas</taxon>
    </lineage>
</organism>
<dbReference type="GO" id="GO:0006189">
    <property type="term" value="P:'de novo' IMP biosynthetic process"/>
    <property type="evidence" value="ECO:0007669"/>
    <property type="project" value="UniProtKB-UniRule"/>
</dbReference>
<accession>A0A1Q2GWA5</accession>
<dbReference type="NCBIfam" id="NF010567">
    <property type="entry name" value="PRK13960.1"/>
    <property type="match status" value="1"/>
</dbReference>
<reference evidence="10 11" key="1">
    <citation type="submission" date="2017-02" db="EMBL/GenBank/DDBJ databases">
        <title>Complete genome sequence of the cold-active Pseudoalteromonas aliena strain EH1 isolated from Arctic seawater.</title>
        <authorList>
            <person name="Kim E."/>
            <person name="Heo E."/>
            <person name="Kim H."/>
            <person name="Kim D."/>
        </authorList>
    </citation>
    <scope>NUCLEOTIDE SEQUENCE [LARGE SCALE GENOMIC DNA]</scope>
    <source>
        <strain evidence="10 11">EH1</strain>
    </source>
</reference>
<dbReference type="InterPro" id="IPR014106">
    <property type="entry name" value="SAICAR_synthase_Vibrio-typ"/>
</dbReference>
<dbReference type="EMBL" id="CP019628">
    <property type="protein sequence ID" value="AQP99376.1"/>
    <property type="molecule type" value="Genomic_DNA"/>
</dbReference>
<keyword evidence="3 8" id="KW-0436">Ligase</keyword>
<dbReference type="CDD" id="cd01414">
    <property type="entry name" value="SAICAR_synt_Sc"/>
    <property type="match status" value="1"/>
</dbReference>
<dbReference type="PANTHER" id="PTHR43700">
    <property type="entry name" value="PHOSPHORIBOSYLAMINOIMIDAZOLE-SUCCINOCARBOXAMIDE SYNTHASE"/>
    <property type="match status" value="1"/>
</dbReference>
<comment type="catalytic activity">
    <reaction evidence="7 8">
        <text>5-amino-1-(5-phospho-D-ribosyl)imidazole-4-carboxylate + L-aspartate + ATP = (2S)-2-[5-amino-1-(5-phospho-beta-D-ribosyl)imidazole-4-carboxamido]succinate + ADP + phosphate + 2 H(+)</text>
        <dbReference type="Rhea" id="RHEA:22628"/>
        <dbReference type="ChEBI" id="CHEBI:15378"/>
        <dbReference type="ChEBI" id="CHEBI:29991"/>
        <dbReference type="ChEBI" id="CHEBI:30616"/>
        <dbReference type="ChEBI" id="CHEBI:43474"/>
        <dbReference type="ChEBI" id="CHEBI:58443"/>
        <dbReference type="ChEBI" id="CHEBI:77657"/>
        <dbReference type="ChEBI" id="CHEBI:456216"/>
        <dbReference type="EC" id="6.3.2.6"/>
    </reaction>
</comment>
<evidence type="ECO:0000256" key="1">
    <source>
        <dbReference type="ARBA" id="ARBA00004672"/>
    </source>
</evidence>
<dbReference type="HAMAP" id="MF_00137">
    <property type="entry name" value="SAICAR_synth"/>
    <property type="match status" value="1"/>
</dbReference>
<dbReference type="InterPro" id="IPR028923">
    <property type="entry name" value="SAICAR_synt/ADE2_N"/>
</dbReference>
<proteinExistence type="inferred from homology"/>
<dbReference type="EC" id="6.3.2.6" evidence="8"/>
<evidence type="ECO:0000256" key="7">
    <source>
        <dbReference type="ARBA" id="ARBA00048475"/>
    </source>
</evidence>
<evidence type="ECO:0000256" key="3">
    <source>
        <dbReference type="ARBA" id="ARBA00022598"/>
    </source>
</evidence>
<evidence type="ECO:0000259" key="9">
    <source>
        <dbReference type="Pfam" id="PF01259"/>
    </source>
</evidence>
<evidence type="ECO:0000313" key="11">
    <source>
        <dbReference type="Proteomes" id="UP000188243"/>
    </source>
</evidence>
<dbReference type="NCBIfam" id="TIGR02735">
    <property type="entry name" value="purC_vibrio"/>
    <property type="match status" value="1"/>
</dbReference>
<keyword evidence="5 8" id="KW-0658">Purine biosynthesis</keyword>
<dbReference type="PANTHER" id="PTHR43700:SF1">
    <property type="entry name" value="PHOSPHORIBOSYLAMINOIMIDAZOLE-SUCCINOCARBOXAMIDE SYNTHASE"/>
    <property type="match status" value="1"/>
</dbReference>
<evidence type="ECO:0000256" key="8">
    <source>
        <dbReference type="HAMAP-Rule" id="MF_00137"/>
    </source>
</evidence>
<dbReference type="UniPathway" id="UPA00074">
    <property type="reaction ID" value="UER00131"/>
</dbReference>
<evidence type="ECO:0000256" key="5">
    <source>
        <dbReference type="ARBA" id="ARBA00022755"/>
    </source>
</evidence>
<evidence type="ECO:0000313" key="10">
    <source>
        <dbReference type="EMBL" id="AQP99376.1"/>
    </source>
</evidence>
<feature type="domain" description="SAICAR synthetase/ADE2 N-terminal" evidence="9">
    <location>
        <begin position="46"/>
        <end position="295"/>
    </location>
</feature>
<dbReference type="Pfam" id="PF01259">
    <property type="entry name" value="SAICAR_synt"/>
    <property type="match status" value="1"/>
</dbReference>
<keyword evidence="4 8" id="KW-0547">Nucleotide-binding</keyword>
<dbReference type="Proteomes" id="UP000188243">
    <property type="component" value="Chromosome"/>
</dbReference>
<dbReference type="GO" id="GO:0005737">
    <property type="term" value="C:cytoplasm"/>
    <property type="evidence" value="ECO:0007669"/>
    <property type="project" value="TreeGrafter"/>
</dbReference>
<dbReference type="KEGG" id="paln:B0W48_05915"/>
<evidence type="ECO:0000256" key="6">
    <source>
        <dbReference type="ARBA" id="ARBA00022840"/>
    </source>
</evidence>
<protein>
    <recommendedName>
        <fullName evidence="8">Phosphoribosylaminoimidazole-succinocarboxamide synthase</fullName>
        <ecNumber evidence="8">6.3.2.6</ecNumber>
    </recommendedName>
    <alternativeName>
        <fullName evidence="8">SAICAR synthetase</fullName>
    </alternativeName>
</protein>
<dbReference type="SUPFAM" id="SSF56104">
    <property type="entry name" value="SAICAR synthase-like"/>
    <property type="match status" value="1"/>
</dbReference>